<dbReference type="PANTHER" id="PTHR43266">
    <property type="entry name" value="MACROLIDE-EFFLUX PROTEIN"/>
    <property type="match status" value="1"/>
</dbReference>
<dbReference type="SUPFAM" id="SSF103473">
    <property type="entry name" value="MFS general substrate transporter"/>
    <property type="match status" value="1"/>
</dbReference>
<evidence type="ECO:0000256" key="2">
    <source>
        <dbReference type="ARBA" id="ARBA00022448"/>
    </source>
</evidence>
<feature type="transmembrane region" description="Helical" evidence="7">
    <location>
        <begin position="234"/>
        <end position="255"/>
    </location>
</feature>
<dbReference type="AlphaFoldDB" id="A0A517RA63"/>
<gene>
    <name evidence="8" type="primary">lplT</name>
    <name evidence="8" type="ORF">Pan241w_08350</name>
</gene>
<feature type="transmembrane region" description="Helical" evidence="7">
    <location>
        <begin position="300"/>
        <end position="321"/>
    </location>
</feature>
<keyword evidence="5 7" id="KW-1133">Transmembrane helix</keyword>
<evidence type="ECO:0000256" key="5">
    <source>
        <dbReference type="ARBA" id="ARBA00022989"/>
    </source>
</evidence>
<dbReference type="Proteomes" id="UP000317171">
    <property type="component" value="Chromosome"/>
</dbReference>
<organism evidence="8 9">
    <name type="scientific">Gimesia alba</name>
    <dbReference type="NCBI Taxonomy" id="2527973"/>
    <lineage>
        <taxon>Bacteria</taxon>
        <taxon>Pseudomonadati</taxon>
        <taxon>Planctomycetota</taxon>
        <taxon>Planctomycetia</taxon>
        <taxon>Planctomycetales</taxon>
        <taxon>Planctomycetaceae</taxon>
        <taxon>Gimesia</taxon>
    </lineage>
</organism>
<feature type="transmembrane region" description="Helical" evidence="7">
    <location>
        <begin position="88"/>
        <end position="107"/>
    </location>
</feature>
<feature type="transmembrane region" description="Helical" evidence="7">
    <location>
        <begin position="113"/>
        <end position="131"/>
    </location>
</feature>
<dbReference type="InterPro" id="IPR011701">
    <property type="entry name" value="MFS"/>
</dbReference>
<feature type="transmembrane region" description="Helical" evidence="7">
    <location>
        <begin position="152"/>
        <end position="171"/>
    </location>
</feature>
<reference evidence="8 9" key="1">
    <citation type="submission" date="2019-02" db="EMBL/GenBank/DDBJ databases">
        <title>Deep-cultivation of Planctomycetes and their phenomic and genomic characterization uncovers novel biology.</title>
        <authorList>
            <person name="Wiegand S."/>
            <person name="Jogler M."/>
            <person name="Boedeker C."/>
            <person name="Pinto D."/>
            <person name="Vollmers J."/>
            <person name="Rivas-Marin E."/>
            <person name="Kohn T."/>
            <person name="Peeters S.H."/>
            <person name="Heuer A."/>
            <person name="Rast P."/>
            <person name="Oberbeckmann S."/>
            <person name="Bunk B."/>
            <person name="Jeske O."/>
            <person name="Meyerdierks A."/>
            <person name="Storesund J.E."/>
            <person name="Kallscheuer N."/>
            <person name="Luecker S."/>
            <person name="Lage O.M."/>
            <person name="Pohl T."/>
            <person name="Merkel B.J."/>
            <person name="Hornburger P."/>
            <person name="Mueller R.-W."/>
            <person name="Bruemmer F."/>
            <person name="Labrenz M."/>
            <person name="Spormann A.M."/>
            <person name="Op den Camp H."/>
            <person name="Overmann J."/>
            <person name="Amann R."/>
            <person name="Jetten M.S.M."/>
            <person name="Mascher T."/>
            <person name="Medema M.H."/>
            <person name="Devos D.P."/>
            <person name="Kaster A.-K."/>
            <person name="Ovreas L."/>
            <person name="Rohde M."/>
            <person name="Galperin M.Y."/>
            <person name="Jogler C."/>
        </authorList>
    </citation>
    <scope>NUCLEOTIDE SEQUENCE [LARGE SCALE GENOMIC DNA]</scope>
    <source>
        <strain evidence="8 9">Pan241w</strain>
    </source>
</reference>
<keyword evidence="3" id="KW-1003">Cell membrane</keyword>
<feature type="transmembrane region" description="Helical" evidence="7">
    <location>
        <begin position="267"/>
        <end position="288"/>
    </location>
</feature>
<keyword evidence="9" id="KW-1185">Reference proteome</keyword>
<feature type="transmembrane region" description="Helical" evidence="7">
    <location>
        <begin position="349"/>
        <end position="371"/>
    </location>
</feature>
<accession>A0A517RA63</accession>
<evidence type="ECO:0000256" key="3">
    <source>
        <dbReference type="ARBA" id="ARBA00022475"/>
    </source>
</evidence>
<keyword evidence="4 7" id="KW-0812">Transmembrane</keyword>
<dbReference type="PANTHER" id="PTHR43266:SF2">
    <property type="entry name" value="MAJOR FACILITATOR SUPERFAMILY (MFS) PROFILE DOMAIN-CONTAINING PROTEIN"/>
    <property type="match status" value="1"/>
</dbReference>
<keyword evidence="2" id="KW-0813">Transport</keyword>
<dbReference type="CDD" id="cd06173">
    <property type="entry name" value="MFS_MefA_like"/>
    <property type="match status" value="1"/>
</dbReference>
<protein>
    <submittedName>
        <fullName evidence="8">Lysophospholipid transporter LplT</fullName>
    </submittedName>
</protein>
<evidence type="ECO:0000256" key="6">
    <source>
        <dbReference type="ARBA" id="ARBA00023136"/>
    </source>
</evidence>
<dbReference type="InterPro" id="IPR036259">
    <property type="entry name" value="MFS_trans_sf"/>
</dbReference>
<name>A0A517RA63_9PLAN</name>
<dbReference type="EMBL" id="CP036269">
    <property type="protein sequence ID" value="QDT40776.1"/>
    <property type="molecule type" value="Genomic_DNA"/>
</dbReference>
<evidence type="ECO:0000313" key="8">
    <source>
        <dbReference type="EMBL" id="QDT40776.1"/>
    </source>
</evidence>
<sequence>MTEMELTPSKELPPLYHDSSFWGMTVTQFWGAFNDNLYKQLVLLFCAQQALQAQTSDQQGTALAVFALPFVFFSGLGGWYADRHSKRTIVIACKVAEIVIALLAMAAFFTGHLLPLLVVLGLLSTQSAMFGPAKYGILPEMLRDDDLPQANGVIQMTTFLAIIFGMASAGFVKQAFPDALWKTSYFCIAIAVIGTISSFWVRRTPVAHPGLPFRWSTLGVNAETRTLLMQDRRLLSVLLISSVFWFVGGIIQPLVNIFGIGQLHLSVSRTSLMAACMGVGISLGCVLAGRASHKRVNFKLVTIGAWGIVACLILMSGIGWWGPADGVETLKEADTSLWNSFIPQNGAEWMARSVLTLLGFFAGLFVVPLQVELQTRPPKSQKGRMIGTMNLINWVGIVLSALFFGTFTTVCNALHWPMSHVFLFLALVMLPIAVLYHPKDEVLAHSAPELSN</sequence>
<feature type="transmembrane region" description="Helical" evidence="7">
    <location>
        <begin position="183"/>
        <end position="201"/>
    </location>
</feature>
<feature type="transmembrane region" description="Helical" evidence="7">
    <location>
        <begin position="391"/>
        <end position="410"/>
    </location>
</feature>
<evidence type="ECO:0000256" key="7">
    <source>
        <dbReference type="SAM" id="Phobius"/>
    </source>
</evidence>
<feature type="transmembrane region" description="Helical" evidence="7">
    <location>
        <begin position="61"/>
        <end position="81"/>
    </location>
</feature>
<comment type="subcellular location">
    <subcellularLocation>
        <location evidence="1">Cell membrane</location>
        <topology evidence="1">Multi-pass membrane protein</topology>
    </subcellularLocation>
</comment>
<feature type="transmembrane region" description="Helical" evidence="7">
    <location>
        <begin position="416"/>
        <end position="436"/>
    </location>
</feature>
<evidence type="ECO:0000313" key="9">
    <source>
        <dbReference type="Proteomes" id="UP000317171"/>
    </source>
</evidence>
<dbReference type="GO" id="GO:0005886">
    <property type="term" value="C:plasma membrane"/>
    <property type="evidence" value="ECO:0007669"/>
    <property type="project" value="UniProtKB-SubCell"/>
</dbReference>
<dbReference type="GO" id="GO:0022857">
    <property type="term" value="F:transmembrane transporter activity"/>
    <property type="evidence" value="ECO:0007669"/>
    <property type="project" value="InterPro"/>
</dbReference>
<dbReference type="Pfam" id="PF07690">
    <property type="entry name" value="MFS_1"/>
    <property type="match status" value="1"/>
</dbReference>
<evidence type="ECO:0000256" key="4">
    <source>
        <dbReference type="ARBA" id="ARBA00022692"/>
    </source>
</evidence>
<keyword evidence="6 7" id="KW-0472">Membrane</keyword>
<dbReference type="Gene3D" id="1.20.1250.20">
    <property type="entry name" value="MFS general substrate transporter like domains"/>
    <property type="match status" value="1"/>
</dbReference>
<dbReference type="KEGG" id="gaz:Pan241w_08350"/>
<proteinExistence type="predicted"/>
<evidence type="ECO:0000256" key="1">
    <source>
        <dbReference type="ARBA" id="ARBA00004651"/>
    </source>
</evidence>